<protein>
    <submittedName>
        <fullName evidence="3">Extracellular solute-binding protein</fullName>
    </submittedName>
</protein>
<comment type="caution">
    <text evidence="3">The sequence shown here is derived from an EMBL/GenBank/DDBJ whole genome shotgun (WGS) entry which is preliminary data.</text>
</comment>
<dbReference type="PANTHER" id="PTHR43649">
    <property type="entry name" value="ARABINOSE-BINDING PROTEIN-RELATED"/>
    <property type="match status" value="1"/>
</dbReference>
<evidence type="ECO:0000256" key="1">
    <source>
        <dbReference type="SAM" id="MobiDB-lite"/>
    </source>
</evidence>
<accession>A0ABW0I344</accession>
<dbReference type="Proteomes" id="UP001596113">
    <property type="component" value="Unassembled WGS sequence"/>
</dbReference>
<evidence type="ECO:0000313" key="4">
    <source>
        <dbReference type="Proteomes" id="UP001596113"/>
    </source>
</evidence>
<dbReference type="RefSeq" id="WP_378139247.1">
    <property type="nucleotide sequence ID" value="NZ_JBHSMI010000067.1"/>
</dbReference>
<dbReference type="CDD" id="cd13580">
    <property type="entry name" value="PBP2_AlgQ_like_1"/>
    <property type="match status" value="1"/>
</dbReference>
<keyword evidence="4" id="KW-1185">Reference proteome</keyword>
<dbReference type="SUPFAM" id="SSF53850">
    <property type="entry name" value="Periplasmic binding protein-like II"/>
    <property type="match status" value="1"/>
</dbReference>
<dbReference type="InterPro" id="IPR050490">
    <property type="entry name" value="Bact_solute-bd_prot1"/>
</dbReference>
<reference evidence="4" key="1">
    <citation type="journal article" date="2019" name="Int. J. Syst. Evol. Microbiol.">
        <title>The Global Catalogue of Microorganisms (GCM) 10K type strain sequencing project: providing services to taxonomists for standard genome sequencing and annotation.</title>
        <authorList>
            <consortium name="The Broad Institute Genomics Platform"/>
            <consortium name="The Broad Institute Genome Sequencing Center for Infectious Disease"/>
            <person name="Wu L."/>
            <person name="Ma J."/>
        </authorList>
    </citation>
    <scope>NUCLEOTIDE SEQUENCE [LARGE SCALE GENOMIC DNA]</scope>
    <source>
        <strain evidence="4">CGMCC 1.18575</strain>
    </source>
</reference>
<feature type="region of interest" description="Disordered" evidence="1">
    <location>
        <begin position="28"/>
        <end position="61"/>
    </location>
</feature>
<dbReference type="Gene3D" id="3.40.190.10">
    <property type="entry name" value="Periplasmic binding protein-like II"/>
    <property type="match status" value="2"/>
</dbReference>
<proteinExistence type="predicted"/>
<name>A0ABW0I344_9BACL</name>
<gene>
    <name evidence="3" type="ORF">ACFPOF_30025</name>
</gene>
<dbReference type="PANTHER" id="PTHR43649:SF12">
    <property type="entry name" value="DIACETYLCHITOBIOSE BINDING PROTEIN DASA"/>
    <property type="match status" value="1"/>
</dbReference>
<evidence type="ECO:0000313" key="3">
    <source>
        <dbReference type="EMBL" id="MFC5406985.1"/>
    </source>
</evidence>
<feature type="chain" id="PRO_5047304015" evidence="2">
    <location>
        <begin position="22"/>
        <end position="566"/>
    </location>
</feature>
<feature type="signal peptide" evidence="2">
    <location>
        <begin position="1"/>
        <end position="21"/>
    </location>
</feature>
<sequence length="566" mass="63152">MKRVGKMLMTLSLSALMVSVAACGNSNNKEAATGDASQSPSQTAVQSPSASPDQKNEVVTVSTVRKSDPYLKFDEGEDFDHNSVYDAYEKDAGVKITNKWVADDSQFKEKVKMAIATNDLPDFMPVSATQLKQLVEADMIMDLTDLYDKNATQNTKDFMVRDGGLQMKSATYDGKLMAIPMTGNPFNYQFLWVRTDWLKKLNLPEPKTMQDVMNIAEAFATKDPGGTGKSYGMAFNKSLYEGSAIGTWNGAESFTGFLNGFGAYTKLWYDDGSGQLVKGDVQPQMKVALKALQDMFKKGLIDPEFAVKDDQKEGELIFNNKIGLVYGPQWMPAYLAAGAVKDNKVVQEWGVFPIPSVDGTPGKSQMGLGTDDYYVVSKKAKNPEGVIKLLNNWIVVDNNQTEENKVYEFGKDRVEKSSNYWLLNPLTVYNQTNNNGEILPKAIENKDESLLQTKDQKGRYARAMKALGGDNSVWWELLISGPKGASSLVPDLQKNERFMRDKFYGAPTPAMVEKEAILNTKRDEIFVKIIMNQVSIDEFDKFVAEWKKLGGDQMTKEVNEWYAQNK</sequence>
<organism evidence="3 4">
    <name type="scientific">Cohnella soli</name>
    <dbReference type="NCBI Taxonomy" id="425005"/>
    <lineage>
        <taxon>Bacteria</taxon>
        <taxon>Bacillati</taxon>
        <taxon>Bacillota</taxon>
        <taxon>Bacilli</taxon>
        <taxon>Bacillales</taxon>
        <taxon>Paenibacillaceae</taxon>
        <taxon>Cohnella</taxon>
    </lineage>
</organism>
<keyword evidence="2" id="KW-0732">Signal</keyword>
<evidence type="ECO:0000256" key="2">
    <source>
        <dbReference type="SAM" id="SignalP"/>
    </source>
</evidence>
<dbReference type="PROSITE" id="PS51257">
    <property type="entry name" value="PROKAR_LIPOPROTEIN"/>
    <property type="match status" value="1"/>
</dbReference>
<dbReference type="EMBL" id="JBHSMI010000067">
    <property type="protein sequence ID" value="MFC5406985.1"/>
    <property type="molecule type" value="Genomic_DNA"/>
</dbReference>